<dbReference type="Gene3D" id="2.30.42.10">
    <property type="match status" value="1"/>
</dbReference>
<dbReference type="CDD" id="cd06782">
    <property type="entry name" value="cpPDZ_CPP-like"/>
    <property type="match status" value="1"/>
</dbReference>
<feature type="signal peptide" evidence="6">
    <location>
        <begin position="1"/>
        <end position="23"/>
    </location>
</feature>
<dbReference type="PANTHER" id="PTHR32060:SF30">
    <property type="entry name" value="CARBOXY-TERMINAL PROCESSING PROTEASE CTPA"/>
    <property type="match status" value="1"/>
</dbReference>
<feature type="chain" id="PRO_5045085551" evidence="6">
    <location>
        <begin position="24"/>
        <end position="529"/>
    </location>
</feature>
<name>A0ABR7D0W3_9BACT</name>
<dbReference type="SMART" id="SM00245">
    <property type="entry name" value="TSPc"/>
    <property type="match status" value="1"/>
</dbReference>
<dbReference type="InterPro" id="IPR004447">
    <property type="entry name" value="Peptidase_S41A"/>
</dbReference>
<evidence type="ECO:0000313" key="9">
    <source>
        <dbReference type="Proteomes" id="UP000646484"/>
    </source>
</evidence>
<dbReference type="Pfam" id="PF13180">
    <property type="entry name" value="PDZ_2"/>
    <property type="match status" value="1"/>
</dbReference>
<dbReference type="SUPFAM" id="SSF50156">
    <property type="entry name" value="PDZ domain-like"/>
    <property type="match status" value="1"/>
</dbReference>
<keyword evidence="2 5" id="KW-0645">Protease</keyword>
<evidence type="ECO:0000313" key="8">
    <source>
        <dbReference type="EMBL" id="MBC5621030.1"/>
    </source>
</evidence>
<dbReference type="CDD" id="cd07560">
    <property type="entry name" value="Peptidase_S41_CPP"/>
    <property type="match status" value="1"/>
</dbReference>
<evidence type="ECO:0000256" key="5">
    <source>
        <dbReference type="RuleBase" id="RU004404"/>
    </source>
</evidence>
<dbReference type="InterPro" id="IPR029045">
    <property type="entry name" value="ClpP/crotonase-like_dom_sf"/>
</dbReference>
<organism evidence="8 9">
    <name type="scientific">Butyricimonas hominis</name>
    <dbReference type="NCBI Taxonomy" id="2763032"/>
    <lineage>
        <taxon>Bacteria</taxon>
        <taxon>Pseudomonadati</taxon>
        <taxon>Bacteroidota</taxon>
        <taxon>Bacteroidia</taxon>
        <taxon>Bacteroidales</taxon>
        <taxon>Odoribacteraceae</taxon>
        <taxon>Butyricimonas</taxon>
    </lineage>
</organism>
<keyword evidence="9" id="KW-1185">Reference proteome</keyword>
<sequence length="529" mass="58896">MKRVLLSAVALLIACLSWQSVSAQRDMQAVREQSIKYQQLMQLIAGYYVDTVNLKKVTEDAIVKVLADLDPHSVYIPREELEEANEPLEGGFFGIGIQFNVLHDTLTVVDVVAGGPSEKVGLLAGDRITEVDGENIAGIGISNTDVRKRLKGEKGTVVKVKVKRGNEWIDFNIVRDMIPIYSVDAAYMIDKNIGYIKIARFAATTVEEFEKAVKQLQAEGMKDLIIDLQGNGGGYMGAAIGLADHLLDGRKMIVYTDSPAYGRAEEFSTPAGLFQDGRVVVLLDGNSASASEILAGAVQDWDRGLIVGRRSFGKGLVQRQYPLADKSAIRLTISHYFTPSGRGIQKPYKGKDYQIELYERYANGELLNADSIALTDSTKYYTKKEHRLVYGGGGIIPDVFVPIDTNVNYSYFNRLLAKGVIGEFTLNYVDKNRDALKKKYPKFEMFKKDFQVTDAMVNEIVQKGEKQGVKKDEKLLTPVIPEIKLFVKSLIARDLWNMTELYKISNEQNKVLNAAVKTLQDGTYNNTIK</sequence>
<dbReference type="EMBL" id="JACOOH010000003">
    <property type="protein sequence ID" value="MBC5621030.1"/>
    <property type="molecule type" value="Genomic_DNA"/>
</dbReference>
<dbReference type="Proteomes" id="UP000646484">
    <property type="component" value="Unassembled WGS sequence"/>
</dbReference>
<feature type="domain" description="PDZ" evidence="7">
    <location>
        <begin position="73"/>
        <end position="157"/>
    </location>
</feature>
<evidence type="ECO:0000259" key="7">
    <source>
        <dbReference type="PROSITE" id="PS50106"/>
    </source>
</evidence>
<reference evidence="8 9" key="1">
    <citation type="submission" date="2020-08" db="EMBL/GenBank/DDBJ databases">
        <title>Genome public.</title>
        <authorList>
            <person name="Liu C."/>
            <person name="Sun Q."/>
        </authorList>
    </citation>
    <scope>NUCLEOTIDE SEQUENCE [LARGE SCALE GENOMIC DNA]</scope>
    <source>
        <strain evidence="8 9">NSJ-56</strain>
    </source>
</reference>
<evidence type="ECO:0000256" key="2">
    <source>
        <dbReference type="ARBA" id="ARBA00022670"/>
    </source>
</evidence>
<dbReference type="InterPro" id="IPR005151">
    <property type="entry name" value="Tail-specific_protease"/>
</dbReference>
<dbReference type="Gene3D" id="3.30.750.44">
    <property type="match status" value="1"/>
</dbReference>
<dbReference type="NCBIfam" id="TIGR00225">
    <property type="entry name" value="prc"/>
    <property type="match status" value="1"/>
</dbReference>
<keyword evidence="3 5" id="KW-0378">Hydrolase</keyword>
<evidence type="ECO:0000256" key="4">
    <source>
        <dbReference type="ARBA" id="ARBA00022825"/>
    </source>
</evidence>
<dbReference type="SMART" id="SM00228">
    <property type="entry name" value="PDZ"/>
    <property type="match status" value="1"/>
</dbReference>
<dbReference type="Gene3D" id="3.90.226.10">
    <property type="entry name" value="2-enoyl-CoA Hydratase, Chain A, domain 1"/>
    <property type="match status" value="1"/>
</dbReference>
<evidence type="ECO:0000256" key="1">
    <source>
        <dbReference type="ARBA" id="ARBA00009179"/>
    </source>
</evidence>
<proteinExistence type="inferred from homology"/>
<dbReference type="InterPro" id="IPR001478">
    <property type="entry name" value="PDZ"/>
</dbReference>
<evidence type="ECO:0000256" key="3">
    <source>
        <dbReference type="ARBA" id="ARBA00022801"/>
    </source>
</evidence>
<comment type="caution">
    <text evidence="8">The sequence shown here is derived from an EMBL/GenBank/DDBJ whole genome shotgun (WGS) entry which is preliminary data.</text>
</comment>
<keyword evidence="6" id="KW-0732">Signal</keyword>
<evidence type="ECO:0000256" key="6">
    <source>
        <dbReference type="SAM" id="SignalP"/>
    </source>
</evidence>
<comment type="similarity">
    <text evidence="1 5">Belongs to the peptidase S41A family.</text>
</comment>
<accession>A0ABR7D0W3</accession>
<dbReference type="PROSITE" id="PS50106">
    <property type="entry name" value="PDZ"/>
    <property type="match status" value="1"/>
</dbReference>
<dbReference type="PANTHER" id="PTHR32060">
    <property type="entry name" value="TAIL-SPECIFIC PROTEASE"/>
    <property type="match status" value="1"/>
</dbReference>
<gene>
    <name evidence="8" type="ORF">H8S64_07960</name>
</gene>
<protein>
    <submittedName>
        <fullName evidence="8">S41 family peptidase</fullName>
    </submittedName>
</protein>
<dbReference type="InterPro" id="IPR036034">
    <property type="entry name" value="PDZ_sf"/>
</dbReference>
<keyword evidence="4 5" id="KW-0720">Serine protease</keyword>
<dbReference type="RefSeq" id="WP_186975660.1">
    <property type="nucleotide sequence ID" value="NZ_JACOOH010000003.1"/>
</dbReference>
<dbReference type="PROSITE" id="PS51257">
    <property type="entry name" value="PROKAR_LIPOPROTEIN"/>
    <property type="match status" value="1"/>
</dbReference>
<dbReference type="SUPFAM" id="SSF52096">
    <property type="entry name" value="ClpP/crotonase"/>
    <property type="match status" value="1"/>
</dbReference>
<dbReference type="Pfam" id="PF03572">
    <property type="entry name" value="Peptidase_S41"/>
    <property type="match status" value="1"/>
</dbReference>